<organism evidence="9 10">
    <name type="scientific">Vogesella amnigena</name>
    <dbReference type="NCBI Taxonomy" id="1507449"/>
    <lineage>
        <taxon>Bacteria</taxon>
        <taxon>Pseudomonadati</taxon>
        <taxon>Pseudomonadota</taxon>
        <taxon>Betaproteobacteria</taxon>
        <taxon>Neisseriales</taxon>
        <taxon>Chromobacteriaceae</taxon>
        <taxon>Vogesella</taxon>
    </lineage>
</organism>
<dbReference type="Pfam" id="PF05598">
    <property type="entry name" value="DUF772"/>
    <property type="match status" value="1"/>
</dbReference>
<sequence>MQQQTSFAELEYRNKKRQTRRELFLAEMETVVPWANLLSCIEPHYPKAGRRGRQPMPLASMFRIYCLQQWFNFSDRQMEDALYEIDSVRRFAGFACVTDALPDETTILNFRHLLEKHDLPAQLLARINAHLQAKGITVSRGSMVDASIIHAPSSTKNAAKARDPEMHQTMKNRQWYFGMKLHVGVDVNSGAVHSVVATAANRSDIEQLPKLLRASDEVVFGDTGYASQDYKRGARALGLRWCVQEKGSRSHPLSSSQRKKNRKQSSIRARVEHVFRVIKRQFAYTKVRYRGLAKNAAQVNMLESVHAARAAAGRLRGKVRLPSAVGE</sequence>
<evidence type="ECO:0000259" key="8">
    <source>
        <dbReference type="Pfam" id="PF05598"/>
    </source>
</evidence>
<accession>A0ABV7TU30</accession>
<evidence type="ECO:0000313" key="10">
    <source>
        <dbReference type="Proteomes" id="UP001595636"/>
    </source>
</evidence>
<keyword evidence="3" id="KW-0815">Transposition</keyword>
<feature type="region of interest" description="Disordered" evidence="6">
    <location>
        <begin position="248"/>
        <end position="267"/>
    </location>
</feature>
<evidence type="ECO:0000256" key="4">
    <source>
        <dbReference type="ARBA" id="ARBA00023125"/>
    </source>
</evidence>
<comment type="function">
    <text evidence="1">Involved in the transposition of the insertion sequence IS5.</text>
</comment>
<dbReference type="PANTHER" id="PTHR35604:SF2">
    <property type="entry name" value="TRANSPOSASE INSH FOR INSERTION SEQUENCE ELEMENT IS5A-RELATED"/>
    <property type="match status" value="1"/>
</dbReference>
<comment type="similarity">
    <text evidence="2">Belongs to the transposase 11 family.</text>
</comment>
<dbReference type="RefSeq" id="WP_390278835.1">
    <property type="nucleotide sequence ID" value="NZ_JBHRYH010000018.1"/>
</dbReference>
<reference evidence="10" key="1">
    <citation type="journal article" date="2019" name="Int. J. Syst. Evol. Microbiol.">
        <title>The Global Catalogue of Microorganisms (GCM) 10K type strain sequencing project: providing services to taxonomists for standard genome sequencing and annotation.</title>
        <authorList>
            <consortium name="The Broad Institute Genomics Platform"/>
            <consortium name="The Broad Institute Genome Sequencing Center for Infectious Disease"/>
            <person name="Wu L."/>
            <person name="Ma J."/>
        </authorList>
    </citation>
    <scope>NUCLEOTIDE SEQUENCE [LARGE SCALE GENOMIC DNA]</scope>
    <source>
        <strain evidence="10">KCTC 42195</strain>
    </source>
</reference>
<proteinExistence type="inferred from homology"/>
<dbReference type="Pfam" id="PF01609">
    <property type="entry name" value="DDE_Tnp_1"/>
    <property type="match status" value="1"/>
</dbReference>
<evidence type="ECO:0000256" key="1">
    <source>
        <dbReference type="ARBA" id="ARBA00003544"/>
    </source>
</evidence>
<dbReference type="EMBL" id="JBHRYH010000018">
    <property type="protein sequence ID" value="MFC3626284.1"/>
    <property type="molecule type" value="Genomic_DNA"/>
</dbReference>
<name>A0ABV7TU30_9NEIS</name>
<keyword evidence="4" id="KW-0238">DNA-binding</keyword>
<evidence type="ECO:0000256" key="3">
    <source>
        <dbReference type="ARBA" id="ARBA00022578"/>
    </source>
</evidence>
<keyword evidence="5" id="KW-0233">DNA recombination</keyword>
<evidence type="ECO:0000256" key="2">
    <source>
        <dbReference type="ARBA" id="ARBA00010075"/>
    </source>
</evidence>
<comment type="caution">
    <text evidence="9">The sequence shown here is derived from an EMBL/GenBank/DDBJ whole genome shotgun (WGS) entry which is preliminary data.</text>
</comment>
<dbReference type="InterPro" id="IPR002559">
    <property type="entry name" value="Transposase_11"/>
</dbReference>
<dbReference type="NCBIfam" id="NF033581">
    <property type="entry name" value="transpos_IS5_4"/>
    <property type="match status" value="1"/>
</dbReference>
<protein>
    <submittedName>
        <fullName evidence="9">IS5 family transposase</fullName>
    </submittedName>
</protein>
<dbReference type="PANTHER" id="PTHR35604">
    <property type="entry name" value="TRANSPOSASE INSH FOR INSERTION SEQUENCE ELEMENT IS5A-RELATED"/>
    <property type="match status" value="1"/>
</dbReference>
<evidence type="ECO:0000256" key="5">
    <source>
        <dbReference type="ARBA" id="ARBA00023172"/>
    </source>
</evidence>
<dbReference type="Proteomes" id="UP001595636">
    <property type="component" value="Unassembled WGS sequence"/>
</dbReference>
<feature type="domain" description="Transposase InsH N-terminal" evidence="8">
    <location>
        <begin position="16"/>
        <end position="112"/>
    </location>
</feature>
<keyword evidence="10" id="KW-1185">Reference proteome</keyword>
<evidence type="ECO:0000259" key="7">
    <source>
        <dbReference type="Pfam" id="PF01609"/>
    </source>
</evidence>
<evidence type="ECO:0000313" key="9">
    <source>
        <dbReference type="EMBL" id="MFC3626284.1"/>
    </source>
</evidence>
<gene>
    <name evidence="9" type="ORF">ACFOKJ_09090</name>
</gene>
<evidence type="ECO:0000256" key="6">
    <source>
        <dbReference type="SAM" id="MobiDB-lite"/>
    </source>
</evidence>
<dbReference type="InterPro" id="IPR047959">
    <property type="entry name" value="Transpos_IS5"/>
</dbReference>
<dbReference type="InterPro" id="IPR008490">
    <property type="entry name" value="Transposase_InsH_N"/>
</dbReference>
<feature type="domain" description="Transposase IS4-like" evidence="7">
    <location>
        <begin position="140"/>
        <end position="301"/>
    </location>
</feature>